<reference evidence="2" key="1">
    <citation type="submission" date="2022-11" db="UniProtKB">
        <authorList>
            <consortium name="WormBaseParasite"/>
        </authorList>
    </citation>
    <scope>IDENTIFICATION</scope>
</reference>
<accession>A0AC34R5A4</accession>
<proteinExistence type="predicted"/>
<evidence type="ECO:0000313" key="2">
    <source>
        <dbReference type="WBParaSite" id="JU765_v2.g3561.t1"/>
    </source>
</evidence>
<protein>
    <submittedName>
        <fullName evidence="2">Uncharacterized protein</fullName>
    </submittedName>
</protein>
<dbReference type="WBParaSite" id="JU765_v2.g3561.t1">
    <property type="protein sequence ID" value="JU765_v2.g3561.t1"/>
    <property type="gene ID" value="JU765_v2.g3561"/>
</dbReference>
<evidence type="ECO:0000313" key="1">
    <source>
        <dbReference type="Proteomes" id="UP000887576"/>
    </source>
</evidence>
<dbReference type="Proteomes" id="UP000887576">
    <property type="component" value="Unplaced"/>
</dbReference>
<organism evidence="1 2">
    <name type="scientific">Panagrolaimus sp. JU765</name>
    <dbReference type="NCBI Taxonomy" id="591449"/>
    <lineage>
        <taxon>Eukaryota</taxon>
        <taxon>Metazoa</taxon>
        <taxon>Ecdysozoa</taxon>
        <taxon>Nematoda</taxon>
        <taxon>Chromadorea</taxon>
        <taxon>Rhabditida</taxon>
        <taxon>Tylenchina</taxon>
        <taxon>Panagrolaimomorpha</taxon>
        <taxon>Panagrolaimoidea</taxon>
        <taxon>Panagrolaimidae</taxon>
        <taxon>Panagrolaimus</taxon>
    </lineage>
</organism>
<name>A0AC34R5A4_9BILA</name>
<sequence length="117" mass="13376">MKRLIILHVFGILRIVVANLRSDIYECGDPVKNYTLNPGDMFMVQSPSFPERLTTGFDHENVKCGMTFTRADGKDFGLYFIFMNGYTFGYEFSSPDGKVEEFKERFNGYGSKNNDAV</sequence>